<evidence type="ECO:0000256" key="4">
    <source>
        <dbReference type="ARBA" id="ARBA00022692"/>
    </source>
</evidence>
<gene>
    <name evidence="9" type="ORF">ACFSKW_15760</name>
</gene>
<feature type="transmembrane region" description="Helical" evidence="8">
    <location>
        <begin position="9"/>
        <end position="28"/>
    </location>
</feature>
<dbReference type="PANTHER" id="PTHR33452">
    <property type="entry name" value="OXIDOREDUCTASE CATD-RELATED"/>
    <property type="match status" value="1"/>
</dbReference>
<evidence type="ECO:0000313" key="10">
    <source>
        <dbReference type="Proteomes" id="UP001597368"/>
    </source>
</evidence>
<feature type="transmembrane region" description="Helical" evidence="8">
    <location>
        <begin position="106"/>
        <end position="127"/>
    </location>
</feature>
<accession>A0ABW4STS0</accession>
<dbReference type="Pfam" id="PF07681">
    <property type="entry name" value="DoxX"/>
    <property type="match status" value="1"/>
</dbReference>
<evidence type="ECO:0000256" key="5">
    <source>
        <dbReference type="ARBA" id="ARBA00022989"/>
    </source>
</evidence>
<sequence length="307" mass="31096">MTKRIGSDLALLVARVMVGIIFIAHGLQKWHAGMDSTTADFTQLGVPSPQLAALFATGAEIIGGAMLVAGLGVRIAAFALLIDMAGAGIFVEARNGIFNGAPRWELVVALAAACLMLLTLGGGRLGVDGVLSRWTATRDERIDNEEAPVSPPVPTGAVILSRASEDPSTARAFMMERPLSRYSPAGATRSRPTPGPDPAHDLPSGPVAPPRPVAPSGPATPSGPAVAPGSAAPSGPVAASGPAAHGTASGPAAAQDAGRHAVPRQAGASEPQGETENTDLHDLRSEVDRLKGELAAVRRRLGVGGQG</sequence>
<dbReference type="InterPro" id="IPR032808">
    <property type="entry name" value="DoxX"/>
</dbReference>
<keyword evidence="6 8" id="KW-0472">Membrane</keyword>
<keyword evidence="5 8" id="KW-1133">Transmembrane helix</keyword>
<evidence type="ECO:0000256" key="1">
    <source>
        <dbReference type="ARBA" id="ARBA00004651"/>
    </source>
</evidence>
<name>A0ABW4STS0_9ACTN</name>
<comment type="similarity">
    <text evidence="2">Belongs to the DoxX family.</text>
</comment>
<keyword evidence="4 8" id="KW-0812">Transmembrane</keyword>
<dbReference type="RefSeq" id="WP_379572971.1">
    <property type="nucleotide sequence ID" value="NZ_JBHUFV010000022.1"/>
</dbReference>
<feature type="compositionally biased region" description="Low complexity" evidence="7">
    <location>
        <begin position="216"/>
        <end position="254"/>
    </location>
</feature>
<feature type="transmembrane region" description="Helical" evidence="8">
    <location>
        <begin position="48"/>
        <end position="68"/>
    </location>
</feature>
<feature type="compositionally biased region" description="Pro residues" evidence="7">
    <location>
        <begin position="206"/>
        <end position="215"/>
    </location>
</feature>
<protein>
    <submittedName>
        <fullName evidence="9">DoxX family membrane protein</fullName>
    </submittedName>
</protein>
<dbReference type="InterPro" id="IPR051907">
    <property type="entry name" value="DoxX-like_oxidoreductase"/>
</dbReference>
<keyword evidence="10" id="KW-1185">Reference proteome</keyword>
<organism evidence="9 10">
    <name type="scientific">Nonomuraea mangrovi</name>
    <dbReference type="NCBI Taxonomy" id="2316207"/>
    <lineage>
        <taxon>Bacteria</taxon>
        <taxon>Bacillati</taxon>
        <taxon>Actinomycetota</taxon>
        <taxon>Actinomycetes</taxon>
        <taxon>Streptosporangiales</taxon>
        <taxon>Streptosporangiaceae</taxon>
        <taxon>Nonomuraea</taxon>
    </lineage>
</organism>
<evidence type="ECO:0000256" key="3">
    <source>
        <dbReference type="ARBA" id="ARBA00022475"/>
    </source>
</evidence>
<dbReference type="EMBL" id="JBHUFV010000022">
    <property type="protein sequence ID" value="MFD1932932.1"/>
    <property type="molecule type" value="Genomic_DNA"/>
</dbReference>
<evidence type="ECO:0000256" key="2">
    <source>
        <dbReference type="ARBA" id="ARBA00006679"/>
    </source>
</evidence>
<feature type="region of interest" description="Disordered" evidence="7">
    <location>
        <begin position="175"/>
        <end position="285"/>
    </location>
</feature>
<dbReference type="PANTHER" id="PTHR33452:SF1">
    <property type="entry name" value="INNER MEMBRANE PROTEIN YPHA-RELATED"/>
    <property type="match status" value="1"/>
</dbReference>
<keyword evidence="3" id="KW-1003">Cell membrane</keyword>
<evidence type="ECO:0000256" key="8">
    <source>
        <dbReference type="SAM" id="Phobius"/>
    </source>
</evidence>
<evidence type="ECO:0000256" key="7">
    <source>
        <dbReference type="SAM" id="MobiDB-lite"/>
    </source>
</evidence>
<evidence type="ECO:0000313" key="9">
    <source>
        <dbReference type="EMBL" id="MFD1932932.1"/>
    </source>
</evidence>
<dbReference type="Proteomes" id="UP001597368">
    <property type="component" value="Unassembled WGS sequence"/>
</dbReference>
<reference evidence="10" key="1">
    <citation type="journal article" date="2019" name="Int. J. Syst. Evol. Microbiol.">
        <title>The Global Catalogue of Microorganisms (GCM) 10K type strain sequencing project: providing services to taxonomists for standard genome sequencing and annotation.</title>
        <authorList>
            <consortium name="The Broad Institute Genomics Platform"/>
            <consortium name="The Broad Institute Genome Sequencing Center for Infectious Disease"/>
            <person name="Wu L."/>
            <person name="Ma J."/>
        </authorList>
    </citation>
    <scope>NUCLEOTIDE SEQUENCE [LARGE SCALE GENOMIC DNA]</scope>
    <source>
        <strain evidence="10">ICMP 6774ER</strain>
    </source>
</reference>
<comment type="caution">
    <text evidence="9">The sequence shown here is derived from an EMBL/GenBank/DDBJ whole genome shotgun (WGS) entry which is preliminary data.</text>
</comment>
<comment type="subcellular location">
    <subcellularLocation>
        <location evidence="1">Cell membrane</location>
        <topology evidence="1">Multi-pass membrane protein</topology>
    </subcellularLocation>
</comment>
<evidence type="ECO:0000256" key="6">
    <source>
        <dbReference type="ARBA" id="ARBA00023136"/>
    </source>
</evidence>
<proteinExistence type="inferred from homology"/>